<dbReference type="AlphaFoldDB" id="A0A1E3LTF0"/>
<accession>A0A1E3LTF0</accession>
<organism evidence="3 4">
    <name type="scientific">Sphingomonas turrisvirgatae</name>
    <dbReference type="NCBI Taxonomy" id="1888892"/>
    <lineage>
        <taxon>Bacteria</taxon>
        <taxon>Pseudomonadati</taxon>
        <taxon>Pseudomonadota</taxon>
        <taxon>Alphaproteobacteria</taxon>
        <taxon>Sphingomonadales</taxon>
        <taxon>Sphingomonadaceae</taxon>
        <taxon>Sphingomonas</taxon>
    </lineage>
</organism>
<sequence length="717" mass="75149">MATLLLTTLGGAVGGPIGAMVGGLLGQRVDREIFRPKGREGPRLSELKLQSSSYGTPIPQVFGTLRIAGSVIWATDLVEHRRREGGKGRPTTTSYSYSASFAVALSARPIIGVGRIWADGKLLRGAASDWKAATGFRLHLGGEDQGPDPLIAAAEGTSLAPAHRGTAYAVFEDLDLTDFGNRIPSLSFEVIADPGDVTAGAICAAVSQGRIDPGDAVGPIAGFSAYGQSQRGVIEPLVQAMGAWPLAAGDRLHLAAGVGADISVHQVGASGPGRRHIAPVDRVPHAVAVSHYDPARDYQAELQQASRPGPGNRVEAIELPAALDAGAAKGLAEAMLSRAEMERERRIVDTNWQAMGIAPGERVVIKGEPGQWRVVDWSLERMAVTLELARIAPAPIQAAATPGRFLPSPDQQAGETILQAFEVPHLGEGMLAAPRILVAAGGTAPGWRRAALSVSMDDGTSWQPAGATALPATIGVVEHPPGVAAAELEDLRNEAVVQLAHGGMQLHDADAAGMDRGANLALLGDELLQFGEAEPLGDNRWRLRRLWRGRRGTEAAIGHAAGGGRFVMIEAGKLTDYEVPVGSNAVRIMATSPSDPHGVERTVHCNGSSCTPPSPVALQALFNNDGSVDLTWVRRSRSGWRWTDGADVPLGEEAERYQVRIVPSSGTPTIIETSIPMIALSADAWGEGIDVEVRQGGNHGLSPPAVITIPPLEDTGV</sequence>
<evidence type="ECO:0000259" key="1">
    <source>
        <dbReference type="Pfam" id="PF13550"/>
    </source>
</evidence>
<comment type="caution">
    <text evidence="3">The sequence shown here is derived from an EMBL/GenBank/DDBJ whole genome shotgun (WGS) entry which is preliminary data.</text>
</comment>
<reference evidence="3 4" key="1">
    <citation type="submission" date="2016-08" db="EMBL/GenBank/DDBJ databases">
        <title>Draft genome of the agarase producing Sphingomonas sp. MCT13.</title>
        <authorList>
            <person name="D'Andrea M.M."/>
            <person name="Rossolini G.M."/>
            <person name="Thaller M.C."/>
        </authorList>
    </citation>
    <scope>NUCLEOTIDE SEQUENCE [LARGE SCALE GENOMIC DNA]</scope>
    <source>
        <strain evidence="3 4">MCT13</strain>
    </source>
</reference>
<dbReference type="OrthoDB" id="8445115at2"/>
<keyword evidence="4" id="KW-1185">Reference proteome</keyword>
<dbReference type="Pfam" id="PF23666">
    <property type="entry name" value="Rcc01698_C"/>
    <property type="match status" value="1"/>
</dbReference>
<dbReference type="EMBL" id="MDDS01000040">
    <property type="protein sequence ID" value="ODP37038.1"/>
    <property type="molecule type" value="Genomic_DNA"/>
</dbReference>
<evidence type="ECO:0000313" key="4">
    <source>
        <dbReference type="Proteomes" id="UP000094487"/>
    </source>
</evidence>
<evidence type="ECO:0000313" key="3">
    <source>
        <dbReference type="EMBL" id="ODP37038.1"/>
    </source>
</evidence>
<dbReference type="STRING" id="1888892.BFL28_19160"/>
<evidence type="ECO:0000259" key="2">
    <source>
        <dbReference type="Pfam" id="PF23666"/>
    </source>
</evidence>
<name>A0A1E3LTF0_9SPHN</name>
<dbReference type="Pfam" id="PF13550">
    <property type="entry name" value="Phage-tail_3"/>
    <property type="match status" value="1"/>
</dbReference>
<dbReference type="InterPro" id="IPR032876">
    <property type="entry name" value="J_dom"/>
</dbReference>
<gene>
    <name evidence="3" type="ORF">BFL28_19160</name>
</gene>
<dbReference type="InterPro" id="IPR056490">
    <property type="entry name" value="Rcc01698_C"/>
</dbReference>
<proteinExistence type="predicted"/>
<dbReference type="Proteomes" id="UP000094487">
    <property type="component" value="Unassembled WGS sequence"/>
</dbReference>
<feature type="domain" description="Rcc01698-like C-terminal" evidence="2">
    <location>
        <begin position="472"/>
        <end position="567"/>
    </location>
</feature>
<protein>
    <submittedName>
        <fullName evidence="3">Uncharacterized protein</fullName>
    </submittedName>
</protein>
<dbReference type="RefSeq" id="WP_069321221.1">
    <property type="nucleotide sequence ID" value="NZ_MDDS01000040.1"/>
</dbReference>
<feature type="domain" description="Tip attachment protein J" evidence="1">
    <location>
        <begin position="229"/>
        <end position="377"/>
    </location>
</feature>